<proteinExistence type="predicted"/>
<feature type="domain" description="Glycosyltransferase 2-like" evidence="1">
    <location>
        <begin position="7"/>
        <end position="105"/>
    </location>
</feature>
<dbReference type="SUPFAM" id="SSF53448">
    <property type="entry name" value="Nucleotide-diphospho-sugar transferases"/>
    <property type="match status" value="1"/>
</dbReference>
<dbReference type="InterPro" id="IPR001173">
    <property type="entry name" value="Glyco_trans_2-like"/>
</dbReference>
<dbReference type="CDD" id="cd00761">
    <property type="entry name" value="Glyco_tranf_GTA_type"/>
    <property type="match status" value="1"/>
</dbReference>
<dbReference type="GO" id="GO:0016758">
    <property type="term" value="F:hexosyltransferase activity"/>
    <property type="evidence" value="ECO:0007669"/>
    <property type="project" value="UniProtKB-ARBA"/>
</dbReference>
<dbReference type="AlphaFoldDB" id="X1T6U4"/>
<feature type="non-terminal residue" evidence="2">
    <location>
        <position position="105"/>
    </location>
</feature>
<accession>X1T6U4</accession>
<dbReference type="PANTHER" id="PTHR22916:SF3">
    <property type="entry name" value="UDP-GLCNAC:BETAGAL BETA-1,3-N-ACETYLGLUCOSAMINYLTRANSFERASE-LIKE PROTEIN 1"/>
    <property type="match status" value="1"/>
</dbReference>
<comment type="caution">
    <text evidence="2">The sequence shown here is derived from an EMBL/GenBank/DDBJ whole genome shotgun (WGS) entry which is preliminary data.</text>
</comment>
<evidence type="ECO:0000259" key="1">
    <source>
        <dbReference type="Pfam" id="PF00535"/>
    </source>
</evidence>
<evidence type="ECO:0000313" key="2">
    <source>
        <dbReference type="EMBL" id="GAJ01063.1"/>
    </source>
</evidence>
<name>X1T6U4_9ZZZZ</name>
<reference evidence="2" key="1">
    <citation type="journal article" date="2014" name="Front. Microbiol.">
        <title>High frequency of phylogenetically diverse reductive dehalogenase-homologous genes in deep subseafloor sedimentary metagenomes.</title>
        <authorList>
            <person name="Kawai M."/>
            <person name="Futagami T."/>
            <person name="Toyoda A."/>
            <person name="Takaki Y."/>
            <person name="Nishi S."/>
            <person name="Hori S."/>
            <person name="Arai W."/>
            <person name="Tsubouchi T."/>
            <person name="Morono Y."/>
            <person name="Uchiyama I."/>
            <person name="Ito T."/>
            <person name="Fujiyama A."/>
            <person name="Inagaki F."/>
            <person name="Takami H."/>
        </authorList>
    </citation>
    <scope>NUCLEOTIDE SEQUENCE</scope>
    <source>
        <strain evidence="2">Expedition CK06-06</strain>
    </source>
</reference>
<dbReference type="Pfam" id="PF00535">
    <property type="entry name" value="Glycos_transf_2"/>
    <property type="match status" value="1"/>
</dbReference>
<dbReference type="PANTHER" id="PTHR22916">
    <property type="entry name" value="GLYCOSYLTRANSFERASE"/>
    <property type="match status" value="1"/>
</dbReference>
<gene>
    <name evidence="2" type="ORF">S12H4_27954</name>
</gene>
<dbReference type="EMBL" id="BARW01015997">
    <property type="protein sequence ID" value="GAJ01063.1"/>
    <property type="molecule type" value="Genomic_DNA"/>
</dbReference>
<dbReference type="InterPro" id="IPR029044">
    <property type="entry name" value="Nucleotide-diphossugar_trans"/>
</dbReference>
<protein>
    <recommendedName>
        <fullName evidence="1">Glycosyltransferase 2-like domain-containing protein</fullName>
    </recommendedName>
</protein>
<organism evidence="2">
    <name type="scientific">marine sediment metagenome</name>
    <dbReference type="NCBI Taxonomy" id="412755"/>
    <lineage>
        <taxon>unclassified sequences</taxon>
        <taxon>metagenomes</taxon>
        <taxon>ecological metagenomes</taxon>
    </lineage>
</organism>
<dbReference type="Gene3D" id="3.90.550.10">
    <property type="entry name" value="Spore Coat Polysaccharide Biosynthesis Protein SpsA, Chain A"/>
    <property type="match status" value="1"/>
</dbReference>
<sequence>MDNILVTVIITTYDRPDDLSRALSSVVNQTYKNLEILVIDGKGLNETLEVVEEFQSKDNRILYLAYKNEDKTTIYGDVQHARNIALRYANGKYVAMLDDDDYWRP</sequence>